<dbReference type="PANTHER" id="PTHR11795">
    <property type="entry name" value="BRANCHED-CHAIN AMINO ACID TRANSPORT SYSTEM PERMEASE PROTEIN LIVH"/>
    <property type="match status" value="1"/>
</dbReference>
<dbReference type="RefSeq" id="WP_186873936.1">
    <property type="nucleotide sequence ID" value="NZ_JACOOR010000009.1"/>
</dbReference>
<evidence type="ECO:0000256" key="2">
    <source>
        <dbReference type="ARBA" id="ARBA00022448"/>
    </source>
</evidence>
<protein>
    <submittedName>
        <fullName evidence="11">Branched-chain amino acid ABC transporter permease</fullName>
    </submittedName>
</protein>
<reference evidence="11" key="1">
    <citation type="submission" date="2020-08" db="EMBL/GenBank/DDBJ databases">
        <title>Genome public.</title>
        <authorList>
            <person name="Liu C."/>
            <person name="Sun Q."/>
        </authorList>
    </citation>
    <scope>NUCLEOTIDE SEQUENCE</scope>
    <source>
        <strain evidence="11">NSJ-68</strain>
    </source>
</reference>
<evidence type="ECO:0000256" key="1">
    <source>
        <dbReference type="ARBA" id="ARBA00004651"/>
    </source>
</evidence>
<evidence type="ECO:0000256" key="4">
    <source>
        <dbReference type="ARBA" id="ARBA00022519"/>
    </source>
</evidence>
<dbReference type="GO" id="GO:0042941">
    <property type="term" value="P:D-alanine transmembrane transport"/>
    <property type="evidence" value="ECO:0007669"/>
    <property type="project" value="TreeGrafter"/>
</dbReference>
<evidence type="ECO:0000256" key="7">
    <source>
        <dbReference type="ARBA" id="ARBA00022989"/>
    </source>
</evidence>
<dbReference type="EMBL" id="JACOOR010000009">
    <property type="protein sequence ID" value="MBC5660999.1"/>
    <property type="molecule type" value="Genomic_DNA"/>
</dbReference>
<feature type="transmembrane region" description="Helical" evidence="10">
    <location>
        <begin position="38"/>
        <end position="55"/>
    </location>
</feature>
<dbReference type="GO" id="GO:0015190">
    <property type="term" value="F:L-leucine transmembrane transporter activity"/>
    <property type="evidence" value="ECO:0007669"/>
    <property type="project" value="TreeGrafter"/>
</dbReference>
<proteinExistence type="inferred from homology"/>
<evidence type="ECO:0000256" key="5">
    <source>
        <dbReference type="ARBA" id="ARBA00022692"/>
    </source>
</evidence>
<evidence type="ECO:0000256" key="8">
    <source>
        <dbReference type="ARBA" id="ARBA00023136"/>
    </source>
</evidence>
<keyword evidence="5 10" id="KW-0812">Transmembrane</keyword>
<dbReference type="InterPro" id="IPR001851">
    <property type="entry name" value="ABC_transp_permease"/>
</dbReference>
<feature type="transmembrane region" description="Helical" evidence="10">
    <location>
        <begin position="136"/>
        <end position="160"/>
    </location>
</feature>
<evidence type="ECO:0000256" key="10">
    <source>
        <dbReference type="SAM" id="Phobius"/>
    </source>
</evidence>
<comment type="caution">
    <text evidence="11">The sequence shown here is derived from an EMBL/GenBank/DDBJ whole genome shotgun (WGS) entry which is preliminary data.</text>
</comment>
<dbReference type="GO" id="GO:0005886">
    <property type="term" value="C:plasma membrane"/>
    <property type="evidence" value="ECO:0007669"/>
    <property type="project" value="UniProtKB-SubCell"/>
</dbReference>
<dbReference type="InterPro" id="IPR052157">
    <property type="entry name" value="BCAA_transport_permease"/>
</dbReference>
<keyword evidence="6" id="KW-0029">Amino-acid transport</keyword>
<dbReference type="GO" id="GO:1903806">
    <property type="term" value="P:L-isoleucine import across plasma membrane"/>
    <property type="evidence" value="ECO:0007669"/>
    <property type="project" value="TreeGrafter"/>
</dbReference>
<keyword evidence="2" id="KW-0813">Transport</keyword>
<dbReference type="GO" id="GO:0015188">
    <property type="term" value="F:L-isoleucine transmembrane transporter activity"/>
    <property type="evidence" value="ECO:0007669"/>
    <property type="project" value="TreeGrafter"/>
</dbReference>
<dbReference type="PANTHER" id="PTHR11795:SF371">
    <property type="entry name" value="HIGH-AFFINITY BRANCHED-CHAIN AMINO ACID TRANSPORT SYSTEM PERMEASE PROTEIN LIVH"/>
    <property type="match status" value="1"/>
</dbReference>
<dbReference type="CDD" id="cd06582">
    <property type="entry name" value="TM_PBP1_LivH_like"/>
    <property type="match status" value="1"/>
</dbReference>
<keyword evidence="12" id="KW-1185">Reference proteome</keyword>
<feature type="transmembrane region" description="Helical" evidence="10">
    <location>
        <begin position="187"/>
        <end position="211"/>
    </location>
</feature>
<organism evidence="11 12">
    <name type="scientific">Anaerosacchariphilus hominis</name>
    <dbReference type="NCBI Taxonomy" id="2763017"/>
    <lineage>
        <taxon>Bacteria</taxon>
        <taxon>Bacillati</taxon>
        <taxon>Bacillota</taxon>
        <taxon>Clostridia</taxon>
        <taxon>Lachnospirales</taxon>
        <taxon>Lachnospiraceae</taxon>
        <taxon>Anaerosacchariphilus</taxon>
    </lineage>
</organism>
<dbReference type="GO" id="GO:0015808">
    <property type="term" value="P:L-alanine transport"/>
    <property type="evidence" value="ECO:0007669"/>
    <property type="project" value="TreeGrafter"/>
</dbReference>
<keyword evidence="7 10" id="KW-1133">Transmembrane helix</keyword>
<evidence type="ECO:0000256" key="3">
    <source>
        <dbReference type="ARBA" id="ARBA00022475"/>
    </source>
</evidence>
<keyword evidence="4" id="KW-0997">Cell inner membrane</keyword>
<evidence type="ECO:0000256" key="9">
    <source>
        <dbReference type="ARBA" id="ARBA00037998"/>
    </source>
</evidence>
<gene>
    <name evidence="11" type="ORF">H8S44_14650</name>
</gene>
<keyword evidence="8 10" id="KW-0472">Membrane</keyword>
<dbReference type="Pfam" id="PF02653">
    <property type="entry name" value="BPD_transp_2"/>
    <property type="match status" value="1"/>
</dbReference>
<accession>A0A923RN60</accession>
<evidence type="ECO:0000256" key="6">
    <source>
        <dbReference type="ARBA" id="ARBA00022970"/>
    </source>
</evidence>
<evidence type="ECO:0000313" key="11">
    <source>
        <dbReference type="EMBL" id="MBC5660999.1"/>
    </source>
</evidence>
<sequence>MFFQQLVNGITIGSTYALVAIGYSLVFGVLQLINFANGSLYMLGGYLTLVMYLSLHGNIGAALLISLVVTGFAGFLVDFVGLRKLRADNAPRMAGLISTLGISTVIDNAIQIWFGTETKAFPNFLDFGKFTIGKTVISWTQIIILTVSLLLMIVFSLIVYKTKAGKSMRAVAQNVNAARLMGIDVKLVISATFIVSAILACISGSLVGSYYQTIDTMMGFSVGMKTFAAAVLGGVGSLPGAMLGGLIVGVVETIGASYISSGYRDAIAFLILILVLLIKPSGILGKQKIEKM</sequence>
<dbReference type="AlphaFoldDB" id="A0A923RN60"/>
<dbReference type="GO" id="GO:0015192">
    <property type="term" value="F:L-phenylalanine transmembrane transporter activity"/>
    <property type="evidence" value="ECO:0007669"/>
    <property type="project" value="TreeGrafter"/>
</dbReference>
<dbReference type="Proteomes" id="UP000649345">
    <property type="component" value="Unassembled WGS sequence"/>
</dbReference>
<dbReference type="GO" id="GO:0005304">
    <property type="term" value="F:L-valine transmembrane transporter activity"/>
    <property type="evidence" value="ECO:0007669"/>
    <property type="project" value="TreeGrafter"/>
</dbReference>
<keyword evidence="3" id="KW-1003">Cell membrane</keyword>
<evidence type="ECO:0000313" key="12">
    <source>
        <dbReference type="Proteomes" id="UP000649345"/>
    </source>
</evidence>
<feature type="transmembrane region" description="Helical" evidence="10">
    <location>
        <begin position="6"/>
        <end position="26"/>
    </location>
</feature>
<comment type="similarity">
    <text evidence="9">Belongs to the binding-protein-dependent transport system permease family. LivHM subfamily.</text>
</comment>
<feature type="transmembrane region" description="Helical" evidence="10">
    <location>
        <begin position="61"/>
        <end position="82"/>
    </location>
</feature>
<name>A0A923RN60_9FIRM</name>
<comment type="subcellular location">
    <subcellularLocation>
        <location evidence="1">Cell membrane</location>
        <topology evidence="1">Multi-pass membrane protein</topology>
    </subcellularLocation>
</comment>
<feature type="transmembrane region" description="Helical" evidence="10">
    <location>
        <begin position="94"/>
        <end position="116"/>
    </location>
</feature>
<feature type="transmembrane region" description="Helical" evidence="10">
    <location>
        <begin position="266"/>
        <end position="285"/>
    </location>
</feature>